<keyword evidence="2 3" id="KW-0342">GTP-binding</keyword>
<dbReference type="GO" id="GO:0003924">
    <property type="term" value="F:GTPase activity"/>
    <property type="evidence" value="ECO:0007669"/>
    <property type="project" value="InterPro"/>
</dbReference>
<evidence type="ECO:0000256" key="1">
    <source>
        <dbReference type="ARBA" id="ARBA00022741"/>
    </source>
</evidence>
<organism evidence="4 5">
    <name type="scientific">Protopolystoma xenopodis</name>
    <dbReference type="NCBI Taxonomy" id="117903"/>
    <lineage>
        <taxon>Eukaryota</taxon>
        <taxon>Metazoa</taxon>
        <taxon>Spiralia</taxon>
        <taxon>Lophotrochozoa</taxon>
        <taxon>Platyhelminthes</taxon>
        <taxon>Monogenea</taxon>
        <taxon>Polyopisthocotylea</taxon>
        <taxon>Polystomatidea</taxon>
        <taxon>Polystomatidae</taxon>
        <taxon>Protopolystoma</taxon>
    </lineage>
</organism>
<dbReference type="EMBL" id="CAAALY010272852">
    <property type="protein sequence ID" value="VEL42155.1"/>
    <property type="molecule type" value="Genomic_DNA"/>
</dbReference>
<dbReference type="Gene3D" id="3.40.50.300">
    <property type="entry name" value="P-loop containing nucleotide triphosphate hydrolases"/>
    <property type="match status" value="1"/>
</dbReference>
<gene>
    <name evidence="4" type="ORF">PXEA_LOCUS35595</name>
</gene>
<evidence type="ECO:0000256" key="2">
    <source>
        <dbReference type="ARBA" id="ARBA00023134"/>
    </source>
</evidence>
<keyword evidence="1 3" id="KW-0547">Nucleotide-binding</keyword>
<comment type="caution">
    <text evidence="4">The sequence shown here is derived from an EMBL/GenBank/DDBJ whole genome shotgun (WGS) entry which is preliminary data.</text>
</comment>
<dbReference type="PANTHER" id="PTHR11711">
    <property type="entry name" value="ADP RIBOSYLATION FACTOR-RELATED"/>
    <property type="match status" value="1"/>
</dbReference>
<dbReference type="Proteomes" id="UP000784294">
    <property type="component" value="Unassembled WGS sequence"/>
</dbReference>
<name>A0A3S5APQ0_9PLAT</name>
<keyword evidence="5" id="KW-1185">Reference proteome</keyword>
<evidence type="ECO:0000313" key="4">
    <source>
        <dbReference type="EMBL" id="VEL42155.1"/>
    </source>
</evidence>
<accession>A0A3S5APQ0</accession>
<dbReference type="GO" id="GO:0005525">
    <property type="term" value="F:GTP binding"/>
    <property type="evidence" value="ECO:0007669"/>
    <property type="project" value="UniProtKB-KW"/>
</dbReference>
<dbReference type="AlphaFoldDB" id="A0A3S5APQ0"/>
<proteinExistence type="predicted"/>
<protein>
    <recommendedName>
        <fullName evidence="6">ADP-ribosylation factor-like protein 1</fullName>
    </recommendedName>
</protein>
<dbReference type="InterPro" id="IPR006689">
    <property type="entry name" value="Small_GTPase_ARF/SAR"/>
</dbReference>
<dbReference type="Pfam" id="PF00025">
    <property type="entry name" value="Arf"/>
    <property type="match status" value="1"/>
</dbReference>
<dbReference type="InterPro" id="IPR027417">
    <property type="entry name" value="P-loop_NTPase"/>
</dbReference>
<feature type="binding site" evidence="3">
    <location>
        <begin position="20"/>
        <end position="23"/>
    </location>
    <ligand>
        <name>GTP</name>
        <dbReference type="ChEBI" id="CHEBI:37565"/>
    </ligand>
</feature>
<evidence type="ECO:0000256" key="3">
    <source>
        <dbReference type="PIRSR" id="PIRSR606689-1"/>
    </source>
</evidence>
<dbReference type="InterPro" id="IPR024156">
    <property type="entry name" value="Small_GTPase_ARF"/>
</dbReference>
<dbReference type="SUPFAM" id="SSF52540">
    <property type="entry name" value="P-loop containing nucleoside triphosphate hydrolases"/>
    <property type="match status" value="1"/>
</dbReference>
<dbReference type="OrthoDB" id="2011769at2759"/>
<reference evidence="4" key="1">
    <citation type="submission" date="2018-11" db="EMBL/GenBank/DDBJ databases">
        <authorList>
            <consortium name="Pathogen Informatics"/>
        </authorList>
    </citation>
    <scope>NUCLEOTIDE SEQUENCE</scope>
</reference>
<evidence type="ECO:0008006" key="6">
    <source>
        <dbReference type="Google" id="ProtNLM"/>
    </source>
</evidence>
<sequence length="66" mass="7455">MNIQTNEEELRNAVLVVFANKQDIPGCMKVTEVAQELGLASIKNRRYQIFKTSALKGEGLNEAMNW</sequence>
<evidence type="ECO:0000313" key="5">
    <source>
        <dbReference type="Proteomes" id="UP000784294"/>
    </source>
</evidence>